<dbReference type="KEGG" id="acj:ACAM_1132"/>
<organism evidence="3 4">
    <name type="scientific">Aeropyrum camini SY1 = JCM 12091</name>
    <dbReference type="NCBI Taxonomy" id="1198449"/>
    <lineage>
        <taxon>Archaea</taxon>
        <taxon>Thermoproteota</taxon>
        <taxon>Thermoprotei</taxon>
        <taxon>Desulfurococcales</taxon>
        <taxon>Desulfurococcaceae</taxon>
        <taxon>Aeropyrum</taxon>
    </lineage>
</organism>
<dbReference type="Proteomes" id="UP000016887">
    <property type="component" value="Chromosome"/>
</dbReference>
<evidence type="ECO:0000256" key="1">
    <source>
        <dbReference type="SAM" id="MobiDB-lite"/>
    </source>
</evidence>
<dbReference type="EMBL" id="AP012489">
    <property type="protein sequence ID" value="BAN90601.1"/>
    <property type="molecule type" value="Genomic_DNA"/>
</dbReference>
<keyword evidence="2" id="KW-0812">Transmembrane</keyword>
<dbReference type="AlphaFoldDB" id="U3TDT6"/>
<evidence type="ECO:0000313" key="3">
    <source>
        <dbReference type="EMBL" id="BAN90601.1"/>
    </source>
</evidence>
<feature type="transmembrane region" description="Helical" evidence="2">
    <location>
        <begin position="58"/>
        <end position="76"/>
    </location>
</feature>
<dbReference type="RefSeq" id="WP_022541872.1">
    <property type="nucleotide sequence ID" value="NC_022521.1"/>
</dbReference>
<keyword evidence="2" id="KW-1133">Transmembrane helix</keyword>
<dbReference type="OrthoDB" id="380291at2157"/>
<sequence>MEDKPSEASFRGESPLEEGVECGWVEAVERAYGLEVLIASAWTLLVSLVAAALGGPEAASLIVSLSLVTYLILSLFETRIRLAPLAAAAGAHLGAVASYYSNPLPLPFLVVERGPNGAIVNVDIVQLVAFTEIANLLLSAPACGREKDSKTPVEINSEIGPQAGAPELASAREPR</sequence>
<feature type="region of interest" description="Disordered" evidence="1">
    <location>
        <begin position="146"/>
        <end position="175"/>
    </location>
</feature>
<name>U3TDT6_9CREN</name>
<accession>U3TDT6</accession>
<gene>
    <name evidence="3" type="ORF">ACAM_1132</name>
</gene>
<evidence type="ECO:0000256" key="2">
    <source>
        <dbReference type="SAM" id="Phobius"/>
    </source>
</evidence>
<evidence type="ECO:0000313" key="4">
    <source>
        <dbReference type="Proteomes" id="UP000016887"/>
    </source>
</evidence>
<feature type="transmembrane region" description="Helical" evidence="2">
    <location>
        <begin position="32"/>
        <end position="52"/>
    </location>
</feature>
<reference evidence="3 4" key="1">
    <citation type="journal article" date="2013" name="Appl. Environ. Microbiol.">
        <title>Variation of the Virus-Related Elements within Syntenic Genomes of the Hyperthermophilic Archaeon Aeropyrum.</title>
        <authorList>
            <person name="Daifuku T."/>
            <person name="Yoshida T."/>
            <person name="Kitamura T."/>
            <person name="Kawaichi S."/>
            <person name="Inoue T."/>
            <person name="Nomura K."/>
            <person name="Yoshida Y."/>
            <person name="Kuno S."/>
            <person name="Sako Y."/>
        </authorList>
    </citation>
    <scope>NUCLEOTIDE SEQUENCE [LARGE SCALE GENOMIC DNA]</scope>
    <source>
        <strain evidence="3 4">SY1</strain>
    </source>
</reference>
<dbReference type="STRING" id="1198449.ACAM_1132"/>
<keyword evidence="4" id="KW-1185">Reference proteome</keyword>
<protein>
    <submittedName>
        <fullName evidence="3">Uncharacterized protein</fullName>
    </submittedName>
</protein>
<dbReference type="GeneID" id="17111268"/>
<keyword evidence="2" id="KW-0472">Membrane</keyword>
<proteinExistence type="predicted"/>
<dbReference type="eggNOG" id="arCOG14858">
    <property type="taxonomic scope" value="Archaea"/>
</dbReference>